<reference evidence="1 2" key="1">
    <citation type="submission" date="2016-08" db="EMBL/GenBank/DDBJ databases">
        <title>Draft genome of the agarase producing Sphingomonas sp. MCT13.</title>
        <authorList>
            <person name="D'Andrea M.M."/>
            <person name="Rossolini G.M."/>
            <person name="Thaller M.C."/>
        </authorList>
    </citation>
    <scope>NUCLEOTIDE SEQUENCE [LARGE SCALE GENOMIC DNA]</scope>
    <source>
        <strain evidence="1 2">MCT13</strain>
    </source>
</reference>
<dbReference type="EMBL" id="MDDS01000046">
    <property type="protein sequence ID" value="ODP36789.1"/>
    <property type="molecule type" value="Genomic_DNA"/>
</dbReference>
<dbReference type="Proteomes" id="UP000094487">
    <property type="component" value="Unassembled WGS sequence"/>
</dbReference>
<dbReference type="AlphaFoldDB" id="A0A1E3LSU5"/>
<name>A0A1E3LSU5_9SPHN</name>
<dbReference type="InterPro" id="IPR021263">
    <property type="entry name" value="DUF2840"/>
</dbReference>
<gene>
    <name evidence="1" type="ORF">BFL28_03505</name>
</gene>
<evidence type="ECO:0000313" key="2">
    <source>
        <dbReference type="Proteomes" id="UP000094487"/>
    </source>
</evidence>
<keyword evidence="1" id="KW-0326">Glycosidase</keyword>
<keyword evidence="1" id="KW-0378">Hydrolase</keyword>
<comment type="caution">
    <text evidence="1">The sequence shown here is derived from an EMBL/GenBank/DDBJ whole genome shotgun (WGS) entry which is preliminary data.</text>
</comment>
<sequence>MTDTVLRTRVELLHLEGKIERWIRFGHVADEEILDRRRRAFWFRPDSVFAFIRWAAGDHGTLVSRIDILRACHANEAYTTIPGVAPGGEVLLRANGWAKVERVLQLIDQVEALGVQPADACPDHWRHIHNRLAAAEEPRPYTVRRHAAWLSRRSLNR</sequence>
<keyword evidence="2" id="KW-1185">Reference proteome</keyword>
<dbReference type="GO" id="GO:0016798">
    <property type="term" value="F:hydrolase activity, acting on glycosyl bonds"/>
    <property type="evidence" value="ECO:0007669"/>
    <property type="project" value="UniProtKB-KW"/>
</dbReference>
<dbReference type="Pfam" id="PF11000">
    <property type="entry name" value="DUF2840"/>
    <property type="match status" value="1"/>
</dbReference>
<dbReference type="RefSeq" id="WP_069321286.1">
    <property type="nucleotide sequence ID" value="NZ_MDDS01000046.1"/>
</dbReference>
<organism evidence="1 2">
    <name type="scientific">Sphingomonas turrisvirgatae</name>
    <dbReference type="NCBI Taxonomy" id="1888892"/>
    <lineage>
        <taxon>Bacteria</taxon>
        <taxon>Pseudomonadati</taxon>
        <taxon>Pseudomonadota</taxon>
        <taxon>Alphaproteobacteria</taxon>
        <taxon>Sphingomonadales</taxon>
        <taxon>Sphingomonadaceae</taxon>
        <taxon>Sphingomonas</taxon>
    </lineage>
</organism>
<dbReference type="STRING" id="1888892.BFL28_03505"/>
<dbReference type="OrthoDB" id="9810432at2"/>
<evidence type="ECO:0000313" key="1">
    <source>
        <dbReference type="EMBL" id="ODP36789.1"/>
    </source>
</evidence>
<accession>A0A1E3LSU5</accession>
<protein>
    <submittedName>
        <fullName evidence="1">Glycosidase</fullName>
    </submittedName>
</protein>
<proteinExistence type="predicted"/>